<sequence>MKILDGQHPFFRPLWRRVVVTAICGAWTIVELVSGNTFWAGVFGVMTALCVWEFFVAFKGDDVDGGPDK</sequence>
<evidence type="ECO:0000313" key="3">
    <source>
        <dbReference type="Proteomes" id="UP000199372"/>
    </source>
</evidence>
<keyword evidence="3" id="KW-1185">Reference proteome</keyword>
<keyword evidence="1" id="KW-0812">Transmembrane</keyword>
<evidence type="ECO:0000313" key="2">
    <source>
        <dbReference type="EMBL" id="SEN62215.1"/>
    </source>
</evidence>
<proteinExistence type="predicted"/>
<name>A0A1H8I264_9RHOB</name>
<evidence type="ECO:0008006" key="4">
    <source>
        <dbReference type="Google" id="ProtNLM"/>
    </source>
</evidence>
<dbReference type="OrthoDB" id="7362327at2"/>
<accession>A0A1H8I264</accession>
<feature type="transmembrane region" description="Helical" evidence="1">
    <location>
        <begin position="14"/>
        <end position="30"/>
    </location>
</feature>
<feature type="transmembrane region" description="Helical" evidence="1">
    <location>
        <begin position="37"/>
        <end position="58"/>
    </location>
</feature>
<keyword evidence="1" id="KW-0472">Membrane</keyword>
<keyword evidence="1" id="KW-1133">Transmembrane helix</keyword>
<protein>
    <recommendedName>
        <fullName evidence="4">DUF3329 domain-containing protein</fullName>
    </recommendedName>
</protein>
<reference evidence="3" key="1">
    <citation type="submission" date="2016-10" db="EMBL/GenBank/DDBJ databases">
        <authorList>
            <person name="Varghese N."/>
            <person name="Submissions S."/>
        </authorList>
    </citation>
    <scope>NUCLEOTIDE SEQUENCE [LARGE SCALE GENOMIC DNA]</scope>
    <source>
        <strain evidence="3">DSM 26893</strain>
    </source>
</reference>
<evidence type="ECO:0000256" key="1">
    <source>
        <dbReference type="SAM" id="Phobius"/>
    </source>
</evidence>
<organism evidence="2 3">
    <name type="scientific">Palleronia pelagia</name>
    <dbReference type="NCBI Taxonomy" id="387096"/>
    <lineage>
        <taxon>Bacteria</taxon>
        <taxon>Pseudomonadati</taxon>
        <taxon>Pseudomonadota</taxon>
        <taxon>Alphaproteobacteria</taxon>
        <taxon>Rhodobacterales</taxon>
        <taxon>Roseobacteraceae</taxon>
        <taxon>Palleronia</taxon>
    </lineage>
</organism>
<dbReference type="AlphaFoldDB" id="A0A1H8I264"/>
<gene>
    <name evidence="2" type="ORF">SAMN04488011_10571</name>
</gene>
<dbReference type="RefSeq" id="WP_091845690.1">
    <property type="nucleotide sequence ID" value="NZ_FOCM01000005.1"/>
</dbReference>
<dbReference type="EMBL" id="FOCM01000005">
    <property type="protein sequence ID" value="SEN62215.1"/>
    <property type="molecule type" value="Genomic_DNA"/>
</dbReference>
<dbReference type="Proteomes" id="UP000199372">
    <property type="component" value="Unassembled WGS sequence"/>
</dbReference>